<dbReference type="SUPFAM" id="SSF55729">
    <property type="entry name" value="Acyl-CoA N-acyltransferases (Nat)"/>
    <property type="match status" value="1"/>
</dbReference>
<dbReference type="Gene3D" id="3.40.630.30">
    <property type="match status" value="1"/>
</dbReference>
<dbReference type="PROSITE" id="PS51186">
    <property type="entry name" value="GNAT"/>
    <property type="match status" value="1"/>
</dbReference>
<reference evidence="2" key="1">
    <citation type="submission" date="2022-01" db="EMBL/GenBank/DDBJ databases">
        <title>Genome sequence and assembly of Parabukholderia sp. RG36.</title>
        <authorList>
            <person name="Chhetri G."/>
        </authorList>
    </citation>
    <scope>NUCLEOTIDE SEQUENCE</scope>
    <source>
        <strain evidence="2">RG36</strain>
    </source>
</reference>
<dbReference type="AlphaFoldDB" id="A0A9X1RV20"/>
<dbReference type="RefSeq" id="WP_274389400.1">
    <property type="nucleotide sequence ID" value="NZ_JAKLJA010000013.1"/>
</dbReference>
<organism evidence="2 3">
    <name type="scientific">Paraburkholderia tagetis</name>
    <dbReference type="NCBI Taxonomy" id="2913261"/>
    <lineage>
        <taxon>Bacteria</taxon>
        <taxon>Pseudomonadati</taxon>
        <taxon>Pseudomonadota</taxon>
        <taxon>Betaproteobacteria</taxon>
        <taxon>Burkholderiales</taxon>
        <taxon>Burkholderiaceae</taxon>
        <taxon>Paraburkholderia</taxon>
    </lineage>
</organism>
<proteinExistence type="predicted"/>
<sequence length="174" mass="19181">MNCSAETITLREARLSDMEQIACIYAHYVTHTTVTFETEPPSVDELAQRYRDIRAAGAPYLAALQGDTVLGYACAAPFKARAAYRYTLEHSIYLDRSAAGKGLGRMLLEKLIEQCTLAGFAEMLATVAGDDNHASLALHARCGFVPVGVLKNVGFKHDRWLDVTLMQRSLRSEP</sequence>
<dbReference type="Proteomes" id="UP001139308">
    <property type="component" value="Unassembled WGS sequence"/>
</dbReference>
<dbReference type="PANTHER" id="PTHR43072:SF8">
    <property type="entry name" value="ACYLTRANSFERASE FABY-RELATED"/>
    <property type="match status" value="1"/>
</dbReference>
<evidence type="ECO:0000313" key="2">
    <source>
        <dbReference type="EMBL" id="MCG5075063.1"/>
    </source>
</evidence>
<comment type="caution">
    <text evidence="2">The sequence shown here is derived from an EMBL/GenBank/DDBJ whole genome shotgun (WGS) entry which is preliminary data.</text>
</comment>
<feature type="domain" description="N-acetyltransferase" evidence="1">
    <location>
        <begin position="8"/>
        <end position="171"/>
    </location>
</feature>
<keyword evidence="3" id="KW-1185">Reference proteome</keyword>
<dbReference type="CDD" id="cd04301">
    <property type="entry name" value="NAT_SF"/>
    <property type="match status" value="1"/>
</dbReference>
<gene>
    <name evidence="2" type="ORF">L5014_17120</name>
</gene>
<dbReference type="GO" id="GO:0016747">
    <property type="term" value="F:acyltransferase activity, transferring groups other than amino-acyl groups"/>
    <property type="evidence" value="ECO:0007669"/>
    <property type="project" value="InterPro"/>
</dbReference>
<protein>
    <submittedName>
        <fullName evidence="2">N-acetyltransferase family protein</fullName>
    </submittedName>
</protein>
<name>A0A9X1RV20_9BURK</name>
<dbReference type="InterPro" id="IPR000182">
    <property type="entry name" value="GNAT_dom"/>
</dbReference>
<evidence type="ECO:0000259" key="1">
    <source>
        <dbReference type="PROSITE" id="PS51186"/>
    </source>
</evidence>
<evidence type="ECO:0000313" key="3">
    <source>
        <dbReference type="Proteomes" id="UP001139308"/>
    </source>
</evidence>
<dbReference type="InterPro" id="IPR016181">
    <property type="entry name" value="Acyl_CoA_acyltransferase"/>
</dbReference>
<dbReference type="PANTHER" id="PTHR43072">
    <property type="entry name" value="N-ACETYLTRANSFERASE"/>
    <property type="match status" value="1"/>
</dbReference>
<dbReference type="Pfam" id="PF00583">
    <property type="entry name" value="Acetyltransf_1"/>
    <property type="match status" value="1"/>
</dbReference>
<dbReference type="EMBL" id="JAKLJA010000013">
    <property type="protein sequence ID" value="MCG5075063.1"/>
    <property type="molecule type" value="Genomic_DNA"/>
</dbReference>
<accession>A0A9X1RV20</accession>